<evidence type="ECO:0000256" key="16">
    <source>
        <dbReference type="ARBA" id="ARBA00023268"/>
    </source>
</evidence>
<evidence type="ECO:0000256" key="2">
    <source>
        <dbReference type="ARBA" id="ARBA00022679"/>
    </source>
</evidence>
<dbReference type="InterPro" id="IPR041577">
    <property type="entry name" value="RT_RNaseH_2"/>
</dbReference>
<keyword evidence="2" id="KW-0808">Transferase</keyword>
<dbReference type="GO" id="GO:0006508">
    <property type="term" value="P:proteolysis"/>
    <property type="evidence" value="ECO:0007669"/>
    <property type="project" value="UniProtKB-KW"/>
</dbReference>
<evidence type="ECO:0000256" key="12">
    <source>
        <dbReference type="ARBA" id="ARBA00022918"/>
    </source>
</evidence>
<comment type="caution">
    <text evidence="20">The sequence shown here is derived from an EMBL/GenBank/DDBJ whole genome shotgun (WGS) entry which is preliminary data.</text>
</comment>
<accession>A0A8T8SL64</accession>
<evidence type="ECO:0000259" key="19">
    <source>
        <dbReference type="PROSITE" id="PS50994"/>
    </source>
</evidence>
<dbReference type="InterPro" id="IPR036397">
    <property type="entry name" value="RNaseH_sf"/>
</dbReference>
<keyword evidence="9" id="KW-0460">Magnesium</keyword>
<dbReference type="PROSITE" id="PS50994">
    <property type="entry name" value="INTEGRASE"/>
    <property type="match status" value="1"/>
</dbReference>
<dbReference type="GO" id="GO:0015074">
    <property type="term" value="P:DNA integration"/>
    <property type="evidence" value="ECO:0007669"/>
    <property type="project" value="UniProtKB-KW"/>
</dbReference>
<feature type="coiled-coil region" evidence="17">
    <location>
        <begin position="524"/>
        <end position="551"/>
    </location>
</feature>
<dbReference type="Pfam" id="PF17919">
    <property type="entry name" value="RT_RNaseH_2"/>
    <property type="match status" value="1"/>
</dbReference>
<dbReference type="GO" id="GO:0003887">
    <property type="term" value="F:DNA-directed DNA polymerase activity"/>
    <property type="evidence" value="ECO:0007669"/>
    <property type="project" value="UniProtKB-KW"/>
</dbReference>
<dbReference type="InterPro" id="IPR001584">
    <property type="entry name" value="Integrase_cat-core"/>
</dbReference>
<evidence type="ECO:0000256" key="7">
    <source>
        <dbReference type="ARBA" id="ARBA00022759"/>
    </source>
</evidence>
<keyword evidence="11" id="KW-0229">DNA integration</keyword>
<dbReference type="InterPro" id="IPR041373">
    <property type="entry name" value="RT_RNaseH"/>
</dbReference>
<evidence type="ECO:0000256" key="5">
    <source>
        <dbReference type="ARBA" id="ARBA00022723"/>
    </source>
</evidence>
<feature type="domain" description="Integrase catalytic" evidence="19">
    <location>
        <begin position="348"/>
        <end position="508"/>
    </location>
</feature>
<evidence type="ECO:0000256" key="11">
    <source>
        <dbReference type="ARBA" id="ARBA00022908"/>
    </source>
</evidence>
<keyword evidence="16" id="KW-0511">Multifunctional enzyme</keyword>
<evidence type="ECO:0000256" key="15">
    <source>
        <dbReference type="ARBA" id="ARBA00023172"/>
    </source>
</evidence>
<dbReference type="FunFam" id="3.30.70.270:FF:000020">
    <property type="entry name" value="Transposon Tf2-6 polyprotein-like Protein"/>
    <property type="match status" value="1"/>
</dbReference>
<dbReference type="InterPro" id="IPR056924">
    <property type="entry name" value="SH3_Tf2-1"/>
</dbReference>
<evidence type="ECO:0000256" key="18">
    <source>
        <dbReference type="SAM" id="MobiDB-lite"/>
    </source>
</evidence>
<keyword evidence="14" id="KW-0238">DNA-binding</keyword>
<keyword evidence="12" id="KW-0695">RNA-directed DNA polymerase</keyword>
<evidence type="ECO:0000256" key="3">
    <source>
        <dbReference type="ARBA" id="ARBA00022695"/>
    </source>
</evidence>
<dbReference type="SUPFAM" id="SSF53098">
    <property type="entry name" value="Ribonuclease H-like"/>
    <property type="match status" value="1"/>
</dbReference>
<name>A0A8T8SL64_9BASI</name>
<dbReference type="Pfam" id="PF17921">
    <property type="entry name" value="Integrase_H2C2"/>
    <property type="match status" value="1"/>
</dbReference>
<protein>
    <recommendedName>
        <fullName evidence="19">Integrase catalytic domain-containing protein</fullName>
    </recommendedName>
</protein>
<evidence type="ECO:0000256" key="1">
    <source>
        <dbReference type="ARBA" id="ARBA00022670"/>
    </source>
</evidence>
<evidence type="ECO:0000256" key="14">
    <source>
        <dbReference type="ARBA" id="ARBA00023125"/>
    </source>
</evidence>
<dbReference type="InterPro" id="IPR041588">
    <property type="entry name" value="Integrase_H2C2"/>
</dbReference>
<evidence type="ECO:0000313" key="20">
    <source>
        <dbReference type="EMBL" id="KAE8241460.1"/>
    </source>
</evidence>
<dbReference type="PANTHER" id="PTHR37984">
    <property type="entry name" value="PROTEIN CBG26694"/>
    <property type="match status" value="1"/>
</dbReference>
<dbReference type="InterPro" id="IPR043128">
    <property type="entry name" value="Rev_trsase/Diguanyl_cyclase"/>
</dbReference>
<dbReference type="Pfam" id="PF17917">
    <property type="entry name" value="RT_RNaseH"/>
    <property type="match status" value="1"/>
</dbReference>
<keyword evidence="1" id="KW-0645">Protease</keyword>
<organism evidence="20 21">
    <name type="scientific">Tilletia indica</name>
    <dbReference type="NCBI Taxonomy" id="43049"/>
    <lineage>
        <taxon>Eukaryota</taxon>
        <taxon>Fungi</taxon>
        <taxon>Dikarya</taxon>
        <taxon>Basidiomycota</taxon>
        <taxon>Ustilaginomycotina</taxon>
        <taxon>Exobasidiomycetes</taxon>
        <taxon>Tilletiales</taxon>
        <taxon>Tilletiaceae</taxon>
        <taxon>Tilletia</taxon>
    </lineage>
</organism>
<keyword evidence="7" id="KW-0255">Endonuclease</keyword>
<feature type="region of interest" description="Disordered" evidence="18">
    <location>
        <begin position="627"/>
        <end position="672"/>
    </location>
</feature>
<dbReference type="GO" id="GO:0003964">
    <property type="term" value="F:RNA-directed DNA polymerase activity"/>
    <property type="evidence" value="ECO:0007669"/>
    <property type="project" value="UniProtKB-KW"/>
</dbReference>
<keyword evidence="17" id="KW-0175">Coiled coil</keyword>
<dbReference type="GO" id="GO:0003723">
    <property type="term" value="F:RNA binding"/>
    <property type="evidence" value="ECO:0007669"/>
    <property type="project" value="UniProtKB-KW"/>
</dbReference>
<dbReference type="InterPro" id="IPR050951">
    <property type="entry name" value="Retrovirus_Pol_polyprotein"/>
</dbReference>
<evidence type="ECO:0000256" key="10">
    <source>
        <dbReference type="ARBA" id="ARBA00022884"/>
    </source>
</evidence>
<dbReference type="GO" id="GO:0004519">
    <property type="term" value="F:endonuclease activity"/>
    <property type="evidence" value="ECO:0007669"/>
    <property type="project" value="UniProtKB-KW"/>
</dbReference>
<dbReference type="InterPro" id="IPR043502">
    <property type="entry name" value="DNA/RNA_pol_sf"/>
</dbReference>
<evidence type="ECO:0000256" key="17">
    <source>
        <dbReference type="SAM" id="Coils"/>
    </source>
</evidence>
<dbReference type="AlphaFoldDB" id="A0A8T8SL64"/>
<feature type="compositionally biased region" description="Low complexity" evidence="18">
    <location>
        <begin position="641"/>
        <end position="660"/>
    </location>
</feature>
<dbReference type="Pfam" id="PF24626">
    <property type="entry name" value="SH3_Tf2-1"/>
    <property type="match status" value="1"/>
</dbReference>
<keyword evidence="21" id="KW-1185">Reference proteome</keyword>
<dbReference type="GO" id="GO:0006310">
    <property type="term" value="P:DNA recombination"/>
    <property type="evidence" value="ECO:0007669"/>
    <property type="project" value="UniProtKB-KW"/>
</dbReference>
<dbReference type="GO" id="GO:0005634">
    <property type="term" value="C:nucleus"/>
    <property type="evidence" value="ECO:0007669"/>
    <property type="project" value="UniProtKB-ARBA"/>
</dbReference>
<dbReference type="Gene3D" id="1.10.340.70">
    <property type="match status" value="1"/>
</dbReference>
<dbReference type="InterPro" id="IPR012337">
    <property type="entry name" value="RNaseH-like_sf"/>
</dbReference>
<keyword evidence="15" id="KW-0233">DNA recombination</keyword>
<proteinExistence type="predicted"/>
<keyword evidence="10" id="KW-0694">RNA-binding</keyword>
<dbReference type="PANTHER" id="PTHR37984:SF5">
    <property type="entry name" value="PROTEIN NYNRIN-LIKE"/>
    <property type="match status" value="1"/>
</dbReference>
<evidence type="ECO:0000256" key="6">
    <source>
        <dbReference type="ARBA" id="ARBA00022750"/>
    </source>
</evidence>
<sequence>MDALLGDLRWQDAVVYIDDVVVATHTLEDHVIALDKLLSRAATTGLRFGPSKCTFAVSSLVLLGRKVSGAGIAVWGDRARAVLDLQRPRTLRDLYHVLGLFGYYRAFVPNFASIAAPLSALTQGWRYEPAGDRYRLVSSDGTAVSADRVEVTWGSSQQEAFDRLKQAIASPPVLAHPDPTRPYLLYVDASKEGFGAVLHQVFEVDGDPAPAPSDPAVAVHTLDSNTLPPSVTKEGWRAWSLRDRFFGPILRTMESGSDPNEDWSVEDELLIRRADGSLALPEGALPSVLRAAHDGSGQFGFAKTFLRVRRHFWRPGLSVAVRAWVRHCRVCMSVKPARRSGELEIGRDATFPYEALSLDLLLGFPRSRAGHDAVLVVLDLFSRMIILEPCSSSITAEGIAAILSNRILRLGWRPRRLVPDSESRLTGDVMQRLATSLGAVLQPSLPHHHQANPVERSIQTVKYVLQSLCSTSRAHWDRRAVPAAELAMNSTPSMTTGMRPFDLVFVAHPDLIHAVFDGEEHSGVSSFDERLAAANARLSEANEAIRSARLVQKRHYDGSRAALPQLAPGSRVFVRLNDRPMPGASRDKLSARKQGPYEVLEVLSPHRVRLALPSHLGISDEFDVSQLDPIPEEPDPFAAHRAASPSPGSPVPSSATSSRVPSPPPLPPRIRRLPSTLRGFEVESGLFAYSAEYLEALRGPCRRPRRLVLDGREVVLVERPVSFLSRLTSPSERKLVAPELELCCLAWACGRLLHLLEGADVLVVTDHALLGPMLTSSSICVSCIGRAAPTPMQTPFPDWCHDPRRTTCLRGRCDGC</sequence>
<keyword evidence="4" id="KW-0540">Nuclease</keyword>
<evidence type="ECO:0000256" key="4">
    <source>
        <dbReference type="ARBA" id="ARBA00022722"/>
    </source>
</evidence>
<keyword evidence="5" id="KW-0479">Metal-binding</keyword>
<dbReference type="SUPFAM" id="SSF56672">
    <property type="entry name" value="DNA/RNA polymerases"/>
    <property type="match status" value="1"/>
</dbReference>
<evidence type="ECO:0000313" key="21">
    <source>
        <dbReference type="Proteomes" id="UP000077521"/>
    </source>
</evidence>
<dbReference type="EMBL" id="LWDF02000905">
    <property type="protein sequence ID" value="KAE8241460.1"/>
    <property type="molecule type" value="Genomic_DNA"/>
</dbReference>
<keyword evidence="6" id="KW-0064">Aspartyl protease</keyword>
<reference evidence="20" key="1">
    <citation type="submission" date="2016-04" db="EMBL/GenBank/DDBJ databases">
        <authorList>
            <person name="Nguyen H.D."/>
            <person name="Samba Siva P."/>
            <person name="Cullis J."/>
            <person name="Levesque C.A."/>
            <person name="Hambleton S."/>
        </authorList>
    </citation>
    <scope>NUCLEOTIDE SEQUENCE</scope>
    <source>
        <strain evidence="20">DAOMC 236416</strain>
    </source>
</reference>
<dbReference type="Proteomes" id="UP000077521">
    <property type="component" value="Unassembled WGS sequence"/>
</dbReference>
<evidence type="ECO:0000256" key="13">
    <source>
        <dbReference type="ARBA" id="ARBA00022932"/>
    </source>
</evidence>
<evidence type="ECO:0000256" key="9">
    <source>
        <dbReference type="ARBA" id="ARBA00022842"/>
    </source>
</evidence>
<reference evidence="20" key="2">
    <citation type="journal article" date="2019" name="IMA Fungus">
        <title>Genome sequencing and comparison of five Tilletia species to identify candidate genes for the detection of regulated species infecting wheat.</title>
        <authorList>
            <person name="Nguyen H.D.T."/>
            <person name="Sultana T."/>
            <person name="Kesanakurti P."/>
            <person name="Hambleton S."/>
        </authorList>
    </citation>
    <scope>NUCLEOTIDE SEQUENCE</scope>
    <source>
        <strain evidence="20">DAOMC 236416</strain>
    </source>
</reference>
<keyword evidence="13" id="KW-0239">DNA-directed DNA polymerase</keyword>
<dbReference type="Gene3D" id="3.30.420.10">
    <property type="entry name" value="Ribonuclease H-like superfamily/Ribonuclease H"/>
    <property type="match status" value="1"/>
</dbReference>
<dbReference type="GO" id="GO:0046872">
    <property type="term" value="F:metal ion binding"/>
    <property type="evidence" value="ECO:0007669"/>
    <property type="project" value="UniProtKB-KW"/>
</dbReference>
<evidence type="ECO:0000256" key="8">
    <source>
        <dbReference type="ARBA" id="ARBA00022801"/>
    </source>
</evidence>
<dbReference type="Gene3D" id="3.30.70.270">
    <property type="match status" value="2"/>
</dbReference>
<dbReference type="GO" id="GO:0003677">
    <property type="term" value="F:DNA binding"/>
    <property type="evidence" value="ECO:0007669"/>
    <property type="project" value="UniProtKB-KW"/>
</dbReference>
<keyword evidence="3" id="KW-0548">Nucleotidyltransferase</keyword>
<gene>
    <name evidence="20" type="ORF">A4X13_0g7407</name>
</gene>
<keyword evidence="8" id="KW-0378">Hydrolase</keyword>
<dbReference type="GO" id="GO:0004190">
    <property type="term" value="F:aspartic-type endopeptidase activity"/>
    <property type="evidence" value="ECO:0007669"/>
    <property type="project" value="UniProtKB-KW"/>
</dbReference>